<dbReference type="SUPFAM" id="SSF52058">
    <property type="entry name" value="L domain-like"/>
    <property type="match status" value="1"/>
</dbReference>
<keyword evidence="3" id="KW-1185">Reference proteome</keyword>
<dbReference type="Gene3D" id="1.20.1280.50">
    <property type="match status" value="1"/>
</dbReference>
<name>R0H481_9BRAS</name>
<accession>R0H481</accession>
<dbReference type="PANTHER" id="PTHR31293">
    <property type="entry name" value="RNI-LIKE SUPERFAMILY PROTEIN"/>
    <property type="match status" value="1"/>
</dbReference>
<sequence>MDRISDLPDELIFQVISVLSAKDAACLKCASKRWNNLVTLLTTDVFVDSSSSSAISESLKEVARNASHRMRRCSLKLRSLDFSQFTLLNDCLRNVFNCGVLDLELYISVQGDYSLPFQIFTCKTVVKLKLGSGFVIGILPQNALLPSLKTLLLDSVRFDGLDGCAFQRLLSACPVLEELVIDGFNCEFWKWSRTVYSLTLKRLTIRRSRYSEHYEDYEFKGISFDTPSLAYLEYSDYIHDEFPVVNLDSLVEAKLNFNLMTFWNNTNPTNLFKGLKNVQILRLDFIDTALLFEACREAATETVFENMTHLYMPTEADVCWHTLKRFVKKSPNLKTLTIEDLHYACQDYRDLESVCECLEDYSFLLSCPIEILKITNFRGEIGEMVQLKHVLENLQCLVLLEIHVEERNDKKVQILADLLMLPRASSKCKVQVTFD</sequence>
<dbReference type="InterPro" id="IPR036047">
    <property type="entry name" value="F-box-like_dom_sf"/>
</dbReference>
<dbReference type="EMBL" id="KB870809">
    <property type="protein sequence ID" value="EOA24069.1"/>
    <property type="molecule type" value="Genomic_DNA"/>
</dbReference>
<dbReference type="Proteomes" id="UP000029121">
    <property type="component" value="Unassembled WGS sequence"/>
</dbReference>
<dbReference type="PROSITE" id="PS50181">
    <property type="entry name" value="FBOX"/>
    <property type="match status" value="1"/>
</dbReference>
<dbReference type="SMART" id="SM00579">
    <property type="entry name" value="FBD"/>
    <property type="match status" value="1"/>
</dbReference>
<organism evidence="2 3">
    <name type="scientific">Capsella rubella</name>
    <dbReference type="NCBI Taxonomy" id="81985"/>
    <lineage>
        <taxon>Eukaryota</taxon>
        <taxon>Viridiplantae</taxon>
        <taxon>Streptophyta</taxon>
        <taxon>Embryophyta</taxon>
        <taxon>Tracheophyta</taxon>
        <taxon>Spermatophyta</taxon>
        <taxon>Magnoliopsida</taxon>
        <taxon>eudicotyledons</taxon>
        <taxon>Gunneridae</taxon>
        <taxon>Pentapetalae</taxon>
        <taxon>rosids</taxon>
        <taxon>malvids</taxon>
        <taxon>Brassicales</taxon>
        <taxon>Brassicaceae</taxon>
        <taxon>Camelineae</taxon>
        <taxon>Capsella</taxon>
    </lineage>
</organism>
<dbReference type="InterPro" id="IPR001810">
    <property type="entry name" value="F-box_dom"/>
</dbReference>
<gene>
    <name evidence="2" type="ORF">CARUB_v10017287mg</name>
</gene>
<dbReference type="Gene3D" id="3.80.10.10">
    <property type="entry name" value="Ribonuclease Inhibitor"/>
    <property type="match status" value="1"/>
</dbReference>
<evidence type="ECO:0000313" key="2">
    <source>
        <dbReference type="EMBL" id="EOA24069.1"/>
    </source>
</evidence>
<dbReference type="SUPFAM" id="SSF81383">
    <property type="entry name" value="F-box domain"/>
    <property type="match status" value="1"/>
</dbReference>
<reference evidence="3" key="1">
    <citation type="journal article" date="2013" name="Nat. Genet.">
        <title>The Capsella rubella genome and the genomic consequences of rapid mating system evolution.</title>
        <authorList>
            <person name="Slotte T."/>
            <person name="Hazzouri K.M."/>
            <person name="Agren J.A."/>
            <person name="Koenig D."/>
            <person name="Maumus F."/>
            <person name="Guo Y.L."/>
            <person name="Steige K."/>
            <person name="Platts A.E."/>
            <person name="Escobar J.S."/>
            <person name="Newman L.K."/>
            <person name="Wang W."/>
            <person name="Mandakova T."/>
            <person name="Vello E."/>
            <person name="Smith L.M."/>
            <person name="Henz S.R."/>
            <person name="Steffen J."/>
            <person name="Takuno S."/>
            <person name="Brandvain Y."/>
            <person name="Coop G."/>
            <person name="Andolfatto P."/>
            <person name="Hu T.T."/>
            <person name="Blanchette M."/>
            <person name="Clark R.M."/>
            <person name="Quesneville H."/>
            <person name="Nordborg M."/>
            <person name="Gaut B.S."/>
            <person name="Lysak M.A."/>
            <person name="Jenkins J."/>
            <person name="Grimwood J."/>
            <person name="Chapman J."/>
            <person name="Prochnik S."/>
            <person name="Shu S."/>
            <person name="Rokhsar D."/>
            <person name="Schmutz J."/>
            <person name="Weigel D."/>
            <person name="Wright S.I."/>
        </authorList>
    </citation>
    <scope>NUCLEOTIDE SEQUENCE [LARGE SCALE GENOMIC DNA]</scope>
    <source>
        <strain evidence="3">cv. Monte Gargano</strain>
    </source>
</reference>
<dbReference type="Pfam" id="PF24758">
    <property type="entry name" value="LRR_At5g56370"/>
    <property type="match status" value="1"/>
</dbReference>
<dbReference type="AlphaFoldDB" id="R0H481"/>
<dbReference type="InterPro" id="IPR032675">
    <property type="entry name" value="LRR_dom_sf"/>
</dbReference>
<evidence type="ECO:0000313" key="3">
    <source>
        <dbReference type="Proteomes" id="UP000029121"/>
    </source>
</evidence>
<dbReference type="Pfam" id="PF12937">
    <property type="entry name" value="F-box-like"/>
    <property type="match status" value="1"/>
</dbReference>
<dbReference type="PANTHER" id="PTHR31293:SF12">
    <property type="entry name" value="RNI-LIKE SUPERFAMILY PROTEIN"/>
    <property type="match status" value="1"/>
</dbReference>
<dbReference type="InterPro" id="IPR006566">
    <property type="entry name" value="FBD"/>
</dbReference>
<dbReference type="InterPro" id="IPR055294">
    <property type="entry name" value="FBL60-like"/>
</dbReference>
<dbReference type="KEGG" id="crb:17887153"/>
<dbReference type="OrthoDB" id="1089203at2759"/>
<proteinExistence type="predicted"/>
<evidence type="ECO:0000259" key="1">
    <source>
        <dbReference type="PROSITE" id="PS50181"/>
    </source>
</evidence>
<feature type="domain" description="F-box" evidence="1">
    <location>
        <begin position="1"/>
        <end position="49"/>
    </location>
</feature>
<protein>
    <recommendedName>
        <fullName evidence="1">F-box domain-containing protein</fullName>
    </recommendedName>
</protein>
<dbReference type="InterPro" id="IPR055411">
    <property type="entry name" value="LRR_FXL15/At3g58940/PEG3-like"/>
</dbReference>